<dbReference type="STRING" id="84029.CROST_07850"/>
<proteinExistence type="predicted"/>
<dbReference type="InterPro" id="IPR009339">
    <property type="entry name" value="DUF998"/>
</dbReference>
<organism evidence="1 2">
    <name type="scientific">Clostridium felsineum</name>
    <dbReference type="NCBI Taxonomy" id="36839"/>
    <lineage>
        <taxon>Bacteria</taxon>
        <taxon>Bacillati</taxon>
        <taxon>Bacillota</taxon>
        <taxon>Clostridia</taxon>
        <taxon>Eubacteriales</taxon>
        <taxon>Clostridiaceae</taxon>
        <taxon>Clostridium</taxon>
    </lineage>
</organism>
<name>A0A1S8MCZ3_9CLOT</name>
<gene>
    <name evidence="1" type="ORF">CROST_043600</name>
</gene>
<dbReference type="Proteomes" id="UP000190951">
    <property type="component" value="Chromosome"/>
</dbReference>
<sequence>MRKGIFITGIISPIIYVLYVIIGGVLWKGYSQVKQPISDLSASGAPNLGMVNNFGMLSQIFGLIFAIGAFIYLKKLKIKSLNISMLLLIAEGIVSISYSFFPEDMKGATLTFKGIMHFVVTGLIVPIVILMPLFAGIAFKKFNEYKRFSTYSIITSIVIFISGILSVVVMANDFPFFGVVERINIGALQLWILLFAIKLLNMKTEN</sequence>
<dbReference type="RefSeq" id="WP_077832887.1">
    <property type="nucleotide sequence ID" value="NZ_CP096983.1"/>
</dbReference>
<evidence type="ECO:0000313" key="1">
    <source>
        <dbReference type="EMBL" id="URZ13594.1"/>
    </source>
</evidence>
<dbReference type="Pfam" id="PF06197">
    <property type="entry name" value="DUF998"/>
    <property type="match status" value="1"/>
</dbReference>
<dbReference type="EMBL" id="CP096983">
    <property type="protein sequence ID" value="URZ13594.1"/>
    <property type="molecule type" value="Genomic_DNA"/>
</dbReference>
<keyword evidence="2" id="KW-1185">Reference proteome</keyword>
<reference evidence="1 2" key="1">
    <citation type="submission" date="2022-04" db="EMBL/GenBank/DDBJ databases">
        <title>Genome sequence of C. roseum typestrain.</title>
        <authorList>
            <person name="Poehlein A."/>
            <person name="Schoch T."/>
            <person name="Duerre P."/>
            <person name="Daniel R."/>
        </authorList>
    </citation>
    <scope>NUCLEOTIDE SEQUENCE [LARGE SCALE GENOMIC DNA]</scope>
    <source>
        <strain evidence="1 2">DSM 7320</strain>
    </source>
</reference>
<evidence type="ECO:0000313" key="2">
    <source>
        <dbReference type="Proteomes" id="UP000190951"/>
    </source>
</evidence>
<protein>
    <submittedName>
        <fullName evidence="1">Uncharacterized protein</fullName>
    </submittedName>
</protein>
<dbReference type="AlphaFoldDB" id="A0A1S8MCZ3"/>
<dbReference type="KEGG" id="crw:CROST_043600"/>
<accession>A0A1S8MCZ3</accession>